<name>A0A7X1TQF0_9DEIO</name>
<sequence length="285" mass="30702">MGFQIPPNYLSRFASTELVISTEAGYGVRAFPLLFPQDIRVSVVKAPTYWDYNVSTRVQDTTLAAGVFYNVPRLEVTHDPPKGLQFGGLIQGGGNLTKFSAGYAHLLWEDRARLLGNVGVAFVGGNGVPYAQTEATAGYGRSFGKLNTYVGGAARLFAFPVQRDAQGSVDAVVVLNTTPLPGLTLDATHFERFVTGEVAVPAFSLGRYNETKAGVTYRLPGDPALGLGAIRTRLSHAWQSDVTTVWGDVLLRLNVLPSLVGPSVGYQWTPDGKGRWLISLVTLPK</sequence>
<evidence type="ECO:0008006" key="3">
    <source>
        <dbReference type="Google" id="ProtNLM"/>
    </source>
</evidence>
<protein>
    <recommendedName>
        <fullName evidence="3">TonB-dependent receptor-like beta-barrel domain-containing protein</fullName>
    </recommendedName>
</protein>
<organism evidence="1 2">
    <name type="scientific">Deinococcus terrestris</name>
    <dbReference type="NCBI Taxonomy" id="2651870"/>
    <lineage>
        <taxon>Bacteria</taxon>
        <taxon>Thermotogati</taxon>
        <taxon>Deinococcota</taxon>
        <taxon>Deinococci</taxon>
        <taxon>Deinococcales</taxon>
        <taxon>Deinococcaceae</taxon>
        <taxon>Deinococcus</taxon>
    </lineage>
</organism>
<evidence type="ECO:0000313" key="1">
    <source>
        <dbReference type="EMBL" id="MPY65229.1"/>
    </source>
</evidence>
<evidence type="ECO:0000313" key="2">
    <source>
        <dbReference type="Proteomes" id="UP000484842"/>
    </source>
</evidence>
<comment type="caution">
    <text evidence="1">The sequence shown here is derived from an EMBL/GenBank/DDBJ whole genome shotgun (WGS) entry which is preliminary data.</text>
</comment>
<accession>A0A7X1TQF0</accession>
<dbReference type="AlphaFoldDB" id="A0A7X1TQF0"/>
<dbReference type="EMBL" id="WBSL01000001">
    <property type="protein sequence ID" value="MPY65229.1"/>
    <property type="molecule type" value="Genomic_DNA"/>
</dbReference>
<reference evidence="1 2" key="1">
    <citation type="submission" date="2019-10" db="EMBL/GenBank/DDBJ databases">
        <title>Deinococcus sp. isolated from soil.</title>
        <authorList>
            <person name="Li Y."/>
            <person name="Wang J."/>
        </authorList>
    </citation>
    <scope>NUCLEOTIDE SEQUENCE [LARGE SCALE GENOMIC DNA]</scope>
    <source>
        <strain evidence="1 2">SDU3-2</strain>
    </source>
</reference>
<proteinExistence type="predicted"/>
<dbReference type="Proteomes" id="UP000484842">
    <property type="component" value="Unassembled WGS sequence"/>
</dbReference>
<keyword evidence="2" id="KW-1185">Reference proteome</keyword>
<gene>
    <name evidence="1" type="ORF">F8S09_00780</name>
</gene>